<reference evidence="1" key="1">
    <citation type="submission" date="2020-04" db="EMBL/GenBank/DDBJ databases">
        <authorList>
            <person name="Chiriac C."/>
            <person name="Salcher M."/>
            <person name="Ghai R."/>
            <person name="Kavagutti S V."/>
        </authorList>
    </citation>
    <scope>NUCLEOTIDE SEQUENCE</scope>
</reference>
<accession>A0A6J5LY55</accession>
<protein>
    <submittedName>
        <fullName evidence="1">Uncharacterized protein</fullName>
    </submittedName>
</protein>
<dbReference type="EMBL" id="LR796341">
    <property type="protein sequence ID" value="CAB4137997.1"/>
    <property type="molecule type" value="Genomic_DNA"/>
</dbReference>
<name>A0A6J5LY55_9CAUD</name>
<gene>
    <name evidence="1" type="ORF">UFOVP328_190</name>
</gene>
<proteinExistence type="predicted"/>
<organism evidence="1">
    <name type="scientific">uncultured Caudovirales phage</name>
    <dbReference type="NCBI Taxonomy" id="2100421"/>
    <lineage>
        <taxon>Viruses</taxon>
        <taxon>Duplodnaviria</taxon>
        <taxon>Heunggongvirae</taxon>
        <taxon>Uroviricota</taxon>
        <taxon>Caudoviricetes</taxon>
        <taxon>Peduoviridae</taxon>
        <taxon>Maltschvirus</taxon>
        <taxon>Maltschvirus maltsch</taxon>
    </lineage>
</organism>
<evidence type="ECO:0000313" key="1">
    <source>
        <dbReference type="EMBL" id="CAB4137997.1"/>
    </source>
</evidence>
<sequence>MNDLKFTTAGEYMDHLTQLKQQAGIADNPDPEGLDLFARLIVEECCEVLGKESIIHSGYGYNQHGLYQKLYKHFNLER</sequence>